<dbReference type="SMART" id="SM00382">
    <property type="entry name" value="AAA"/>
    <property type="match status" value="1"/>
</dbReference>
<feature type="transmembrane region" description="Helical" evidence="9">
    <location>
        <begin position="443"/>
        <end position="463"/>
    </location>
</feature>
<organism evidence="12 13">
    <name type="scientific">Kolteria novifilia</name>
    <dbReference type="NCBI Taxonomy" id="2527975"/>
    <lineage>
        <taxon>Bacteria</taxon>
        <taxon>Pseudomonadati</taxon>
        <taxon>Planctomycetota</taxon>
        <taxon>Planctomycetia</taxon>
        <taxon>Kolteriales</taxon>
        <taxon>Kolteriaceae</taxon>
        <taxon>Kolteria</taxon>
    </lineage>
</organism>
<dbReference type="Pfam" id="PF00005">
    <property type="entry name" value="ABC_tran"/>
    <property type="match status" value="1"/>
</dbReference>
<dbReference type="InterPro" id="IPR036640">
    <property type="entry name" value="ABC1_TM_sf"/>
</dbReference>
<dbReference type="KEGG" id="knv:Pan216_48620"/>
<dbReference type="RefSeq" id="WP_145261857.1">
    <property type="nucleotide sequence ID" value="NZ_CP036279.1"/>
</dbReference>
<evidence type="ECO:0000256" key="3">
    <source>
        <dbReference type="ARBA" id="ARBA00022475"/>
    </source>
</evidence>
<evidence type="ECO:0000313" key="13">
    <source>
        <dbReference type="Proteomes" id="UP000317093"/>
    </source>
</evidence>
<dbReference type="InterPro" id="IPR003593">
    <property type="entry name" value="AAA+_ATPase"/>
</dbReference>
<dbReference type="InterPro" id="IPR039421">
    <property type="entry name" value="Type_1_exporter"/>
</dbReference>
<gene>
    <name evidence="12" type="primary">apxIB_2</name>
    <name evidence="12" type="ORF">Pan216_48620</name>
</gene>
<keyword evidence="4 9" id="KW-0812">Transmembrane</keyword>
<dbReference type="InterPro" id="IPR022515">
    <property type="entry name" value="NHPM_micro_ABC2"/>
</dbReference>
<feature type="domain" description="ABC transporter" evidence="10">
    <location>
        <begin position="720"/>
        <end position="952"/>
    </location>
</feature>
<dbReference type="FunFam" id="3.40.50.300:FF:000299">
    <property type="entry name" value="ABC transporter ATP-binding protein/permease"/>
    <property type="match status" value="1"/>
</dbReference>
<accession>A0A518BAH2</accession>
<dbReference type="NCBIfam" id="TIGR03797">
    <property type="entry name" value="NHLM_micro_ABC2"/>
    <property type="match status" value="1"/>
</dbReference>
<dbReference type="Proteomes" id="UP000317093">
    <property type="component" value="Chromosome"/>
</dbReference>
<feature type="transmembrane region" description="Helical" evidence="9">
    <location>
        <begin position="660"/>
        <end position="680"/>
    </location>
</feature>
<evidence type="ECO:0000313" key="12">
    <source>
        <dbReference type="EMBL" id="QDU63981.1"/>
    </source>
</evidence>
<evidence type="ECO:0000256" key="4">
    <source>
        <dbReference type="ARBA" id="ARBA00022692"/>
    </source>
</evidence>
<feature type="transmembrane region" description="Helical" evidence="9">
    <location>
        <begin position="625"/>
        <end position="648"/>
    </location>
</feature>
<dbReference type="PROSITE" id="PS50929">
    <property type="entry name" value="ABC_TM1F"/>
    <property type="match status" value="1"/>
</dbReference>
<keyword evidence="2" id="KW-0813">Transport</keyword>
<name>A0A518BAH2_9BACT</name>
<dbReference type="InterPro" id="IPR011527">
    <property type="entry name" value="ABC1_TM_dom"/>
</dbReference>
<keyword evidence="5" id="KW-0547">Nucleotide-binding</keyword>
<dbReference type="GO" id="GO:0016887">
    <property type="term" value="F:ATP hydrolysis activity"/>
    <property type="evidence" value="ECO:0007669"/>
    <property type="project" value="InterPro"/>
</dbReference>
<evidence type="ECO:0000256" key="9">
    <source>
        <dbReference type="SAM" id="Phobius"/>
    </source>
</evidence>
<keyword evidence="7 9" id="KW-1133">Transmembrane helix</keyword>
<dbReference type="GO" id="GO:0005524">
    <property type="term" value="F:ATP binding"/>
    <property type="evidence" value="ECO:0007669"/>
    <property type="project" value="UniProtKB-KW"/>
</dbReference>
<dbReference type="EMBL" id="CP036279">
    <property type="protein sequence ID" value="QDU63981.1"/>
    <property type="molecule type" value="Genomic_DNA"/>
</dbReference>
<evidence type="ECO:0000256" key="5">
    <source>
        <dbReference type="ARBA" id="ARBA00022741"/>
    </source>
</evidence>
<evidence type="ECO:0000256" key="6">
    <source>
        <dbReference type="ARBA" id="ARBA00022840"/>
    </source>
</evidence>
<evidence type="ECO:0000259" key="11">
    <source>
        <dbReference type="PROSITE" id="PS50929"/>
    </source>
</evidence>
<evidence type="ECO:0000256" key="2">
    <source>
        <dbReference type="ARBA" id="ARBA00022448"/>
    </source>
</evidence>
<keyword evidence="3" id="KW-1003">Cell membrane</keyword>
<dbReference type="SUPFAM" id="SSF90123">
    <property type="entry name" value="ABC transporter transmembrane region"/>
    <property type="match status" value="1"/>
</dbReference>
<dbReference type="GO" id="GO:0034040">
    <property type="term" value="F:ATPase-coupled lipid transmembrane transporter activity"/>
    <property type="evidence" value="ECO:0007669"/>
    <property type="project" value="TreeGrafter"/>
</dbReference>
<evidence type="ECO:0000256" key="7">
    <source>
        <dbReference type="ARBA" id="ARBA00022989"/>
    </source>
</evidence>
<dbReference type="PANTHER" id="PTHR24221">
    <property type="entry name" value="ATP-BINDING CASSETTE SUB-FAMILY B"/>
    <property type="match status" value="1"/>
</dbReference>
<keyword evidence="8 9" id="KW-0472">Membrane</keyword>
<reference evidence="12 13" key="1">
    <citation type="submission" date="2019-02" db="EMBL/GenBank/DDBJ databases">
        <title>Deep-cultivation of Planctomycetes and their phenomic and genomic characterization uncovers novel biology.</title>
        <authorList>
            <person name="Wiegand S."/>
            <person name="Jogler M."/>
            <person name="Boedeker C."/>
            <person name="Pinto D."/>
            <person name="Vollmers J."/>
            <person name="Rivas-Marin E."/>
            <person name="Kohn T."/>
            <person name="Peeters S.H."/>
            <person name="Heuer A."/>
            <person name="Rast P."/>
            <person name="Oberbeckmann S."/>
            <person name="Bunk B."/>
            <person name="Jeske O."/>
            <person name="Meyerdierks A."/>
            <person name="Storesund J.E."/>
            <person name="Kallscheuer N."/>
            <person name="Luecker S."/>
            <person name="Lage O.M."/>
            <person name="Pohl T."/>
            <person name="Merkel B.J."/>
            <person name="Hornburger P."/>
            <person name="Mueller R.-W."/>
            <person name="Bruemmer F."/>
            <person name="Labrenz M."/>
            <person name="Spormann A.M."/>
            <person name="Op den Camp H."/>
            <person name="Overmann J."/>
            <person name="Amann R."/>
            <person name="Jetten M.S.M."/>
            <person name="Mascher T."/>
            <person name="Medema M.H."/>
            <person name="Devos D.P."/>
            <person name="Kaster A.-K."/>
            <person name="Ovreas L."/>
            <person name="Rohde M."/>
            <person name="Galperin M.Y."/>
            <person name="Jogler C."/>
        </authorList>
    </citation>
    <scope>NUCLEOTIDE SEQUENCE [LARGE SCALE GENOMIC DNA]</scope>
    <source>
        <strain evidence="12 13">Pan216</strain>
    </source>
</reference>
<evidence type="ECO:0000256" key="1">
    <source>
        <dbReference type="ARBA" id="ARBA00004651"/>
    </source>
</evidence>
<sequence>MPSIATGTLDHLGETIAFMGNQAVELDEDSVWLLVEGHLDLFLEIREGGIVRRPLFRRGPGQMIGRLGDERLQVTAIPAGRVVLRRISPTVLANNLKDPEVLDDVAALLDGWIGVLAGAARRPSPNERHLRFGSDATFDLAPGRIASPQHAAIWVRPNASGARWNDQVDLESSKLFPLGPAGWLSTSRAIQVQAIDSRSALGTESWRAGLAALHRQIIALWLEDVERGLQEEGERLRRRSTVDAQQLAHAVGRLSSVFTRAETSVSALDLDPTVGACAAIVQSFGIDFHRPRSKLDSSTHEWLIAMAWTNGLRFRRVRLTGTWWRSGHGPLLAHRRDDRRPVALIPNGNGVFELDDPTTGKRTRLTASEAESFEERAIVFYEPLPHEKLTFAGIVSFGMKNSFPDLWSILLSGFVLATTFLALPMATSQIFNTILPSTNQSQLLIVVIVIAIVSVSSVTFSLARSFATLRLSDGVLTRLQSALMSRLLDLPAEFFGRYSAGDLANRALGFRLMRGELRAWNLLPVFEFVFSWTALILLIAYLPSLVGLACLLIVGAMSIMVLLSFAQHGWTNSLARTEGKLESLVFGLLTGVTKLRANAAERRAFFRWCKMYRERARARLRVNQINNIAAILEGNLPLVCLGIFFAWLGTHEDPTKIPTGNFLGFIAAFTLILEATLWMARPLRALMASIPLGTRMVPILTEAPEVGPMKTDPGVLRGAIEVANVTFRYEPEGRPILDRVNLRISPGEFVAIVGPSGSGKSTLLRLLLGFEAPESGTVFFDQHDLASLHPQALRRQLGVVLQSGQLLPADIFSNITVGAECSLADAWEAARMAGFDEDIQRLPMGMHTVLGEGASTLSGGQRQRLLIARALVRKPRVVFFDEATSALDNRTQDKVTKGVASLQATRVVIAHRLSTIADADHICVLDKGRFVQEGSYEQLMDEDGPFQQMARRQLI</sequence>
<feature type="domain" description="ABC transmembrane type-1" evidence="11">
    <location>
        <begin position="409"/>
        <end position="688"/>
    </location>
</feature>
<dbReference type="Pfam" id="PF00664">
    <property type="entry name" value="ABC_membrane"/>
    <property type="match status" value="1"/>
</dbReference>
<dbReference type="InterPro" id="IPR003439">
    <property type="entry name" value="ABC_transporter-like_ATP-bd"/>
</dbReference>
<dbReference type="GO" id="GO:0140359">
    <property type="term" value="F:ABC-type transporter activity"/>
    <property type="evidence" value="ECO:0007669"/>
    <property type="project" value="InterPro"/>
</dbReference>
<dbReference type="SUPFAM" id="SSF52540">
    <property type="entry name" value="P-loop containing nucleoside triphosphate hydrolases"/>
    <property type="match status" value="1"/>
</dbReference>
<feature type="transmembrane region" description="Helical" evidence="9">
    <location>
        <begin position="519"/>
        <end position="539"/>
    </location>
</feature>
<evidence type="ECO:0000256" key="8">
    <source>
        <dbReference type="ARBA" id="ARBA00023136"/>
    </source>
</evidence>
<protein>
    <submittedName>
        <fullName evidence="12">Toxin RTX-I translocation ATP-binding protein</fullName>
    </submittedName>
</protein>
<dbReference type="PROSITE" id="PS00211">
    <property type="entry name" value="ABC_TRANSPORTER_1"/>
    <property type="match status" value="1"/>
</dbReference>
<keyword evidence="6 12" id="KW-0067">ATP-binding</keyword>
<dbReference type="AlphaFoldDB" id="A0A518BAH2"/>
<feature type="transmembrane region" description="Helical" evidence="9">
    <location>
        <begin position="545"/>
        <end position="566"/>
    </location>
</feature>
<dbReference type="PROSITE" id="PS50893">
    <property type="entry name" value="ABC_TRANSPORTER_2"/>
    <property type="match status" value="1"/>
</dbReference>
<keyword evidence="13" id="KW-1185">Reference proteome</keyword>
<evidence type="ECO:0000259" key="10">
    <source>
        <dbReference type="PROSITE" id="PS50893"/>
    </source>
</evidence>
<proteinExistence type="predicted"/>
<dbReference type="InterPro" id="IPR027417">
    <property type="entry name" value="P-loop_NTPase"/>
</dbReference>
<dbReference type="OrthoDB" id="9762778at2"/>
<dbReference type="Gene3D" id="3.40.50.300">
    <property type="entry name" value="P-loop containing nucleotide triphosphate hydrolases"/>
    <property type="match status" value="1"/>
</dbReference>
<dbReference type="PANTHER" id="PTHR24221:SF654">
    <property type="entry name" value="ATP-BINDING CASSETTE SUB-FAMILY B MEMBER 6"/>
    <property type="match status" value="1"/>
</dbReference>
<feature type="transmembrane region" description="Helical" evidence="9">
    <location>
        <begin position="406"/>
        <end position="431"/>
    </location>
</feature>
<comment type="subcellular location">
    <subcellularLocation>
        <location evidence="1">Cell membrane</location>
        <topology evidence="1">Multi-pass membrane protein</topology>
    </subcellularLocation>
</comment>
<dbReference type="GO" id="GO:0005886">
    <property type="term" value="C:plasma membrane"/>
    <property type="evidence" value="ECO:0007669"/>
    <property type="project" value="UniProtKB-SubCell"/>
</dbReference>
<dbReference type="InterPro" id="IPR017871">
    <property type="entry name" value="ABC_transporter-like_CS"/>
</dbReference>
<dbReference type="Gene3D" id="1.20.1560.10">
    <property type="entry name" value="ABC transporter type 1, transmembrane domain"/>
    <property type="match status" value="1"/>
</dbReference>